<protein>
    <recommendedName>
        <fullName evidence="5">Benzoate transporter</fullName>
    </recommendedName>
</protein>
<dbReference type="SUPFAM" id="SSF82171">
    <property type="entry name" value="DPP6 N-terminal domain-like"/>
    <property type="match status" value="1"/>
</dbReference>
<dbReference type="InterPro" id="IPR019198">
    <property type="entry name" value="Beta_propeller_containing"/>
</dbReference>
<feature type="region of interest" description="Disordered" evidence="1">
    <location>
        <begin position="353"/>
        <end position="395"/>
    </location>
</feature>
<dbReference type="PROSITE" id="PS51257">
    <property type="entry name" value="PROKAR_LIPOPROTEIN"/>
    <property type="match status" value="1"/>
</dbReference>
<name>A0ABQ4F7I6_9ACTN</name>
<feature type="chain" id="PRO_5045474342" description="Benzoate transporter" evidence="2">
    <location>
        <begin position="29"/>
        <end position="666"/>
    </location>
</feature>
<sequence length="666" mass="69400">MIRHGGMRTSIRTAGVLAALLAAGATGCAGGRTTQDAPPSPVDLTGKIRLVSYTDCAEMTEGLRRAAARNVTPWGFGDAMLFAAREDAGGAKQAAPEQPFSTTNTHEAGVDEPDLVKTDGDRVITVSGGVLRVVDARTRRVTGTLRLVADDQWWAEADLLVHGDRTLVLFQGGVIPFGARASARVGPGGPRYVLVDLSGEPRVLGAMTAHGQHVDARQSGSTVRLVVRSQPDVALPAPKEGASEREMLDANRRAVLAAPADAWLPSYEIETGGGTGGAGRTERVGCDQVSHPDSFTGTSMLTVHTIDLAAAAPFGSASPIAVAADGDTVYGTAGSLYVTSNPQWWTARPIDVVPVPESSGPETPGPESSTPAPTPTAPPERTEVHRFDVSGPGAPRYVTSGSVPGRLLNQYSLSEYDGHLRVATTSGAEVFGASPSTSESGVYVLDAATLAPTGSVTGLGRGERIYSVRFTGGLGYVVTFRQTDPLYALDLRDPAAPKVTGELKITGFSAYLHPAGEGRLIGIGQEASEAGRALGTQISLFDVTDPAAPAVLSRFHRKDSGSEAEWDPHAFLYWPATGLAVLPLQSWADGEVTESAALALRVGDREITKLGVVTHPKPAAKKGFAPDGQGIRRSLVIGGDLWTLSGAGLKVSDATTLADQAWIPFA</sequence>
<keyword evidence="4" id="KW-1185">Reference proteome</keyword>
<feature type="region of interest" description="Disordered" evidence="1">
    <location>
        <begin position="91"/>
        <end position="113"/>
    </location>
</feature>
<dbReference type="Pfam" id="PF09826">
    <property type="entry name" value="Beta_propel"/>
    <property type="match status" value="1"/>
</dbReference>
<evidence type="ECO:0000256" key="1">
    <source>
        <dbReference type="SAM" id="MobiDB-lite"/>
    </source>
</evidence>
<comment type="caution">
    <text evidence="3">The sequence shown here is derived from an EMBL/GenBank/DDBJ whole genome shotgun (WGS) entry which is preliminary data.</text>
</comment>
<evidence type="ECO:0000256" key="2">
    <source>
        <dbReference type="SAM" id="SignalP"/>
    </source>
</evidence>
<evidence type="ECO:0000313" key="3">
    <source>
        <dbReference type="EMBL" id="GIH30771.1"/>
    </source>
</evidence>
<reference evidence="3 4" key="1">
    <citation type="submission" date="2021-01" db="EMBL/GenBank/DDBJ databases">
        <title>Whole genome shotgun sequence of Microbispora amethystogenes NBRC 101907.</title>
        <authorList>
            <person name="Komaki H."/>
            <person name="Tamura T."/>
        </authorList>
    </citation>
    <scope>NUCLEOTIDE SEQUENCE [LARGE SCALE GENOMIC DNA]</scope>
    <source>
        <strain evidence="3 4">NBRC 101907</strain>
    </source>
</reference>
<organism evidence="3 4">
    <name type="scientific">Microbispora amethystogenes</name>
    <dbReference type="NCBI Taxonomy" id="1427754"/>
    <lineage>
        <taxon>Bacteria</taxon>
        <taxon>Bacillati</taxon>
        <taxon>Actinomycetota</taxon>
        <taxon>Actinomycetes</taxon>
        <taxon>Streptosporangiales</taxon>
        <taxon>Streptosporangiaceae</taxon>
        <taxon>Microbispora</taxon>
    </lineage>
</organism>
<accession>A0ABQ4F7I6</accession>
<evidence type="ECO:0000313" key="4">
    <source>
        <dbReference type="Proteomes" id="UP000651728"/>
    </source>
</evidence>
<dbReference type="Proteomes" id="UP000651728">
    <property type="component" value="Unassembled WGS sequence"/>
</dbReference>
<proteinExistence type="predicted"/>
<dbReference type="EMBL" id="BOOB01000006">
    <property type="protein sequence ID" value="GIH30771.1"/>
    <property type="molecule type" value="Genomic_DNA"/>
</dbReference>
<feature type="signal peptide" evidence="2">
    <location>
        <begin position="1"/>
        <end position="28"/>
    </location>
</feature>
<keyword evidence="2" id="KW-0732">Signal</keyword>
<feature type="compositionally biased region" description="Low complexity" evidence="1">
    <location>
        <begin position="353"/>
        <end position="371"/>
    </location>
</feature>
<gene>
    <name evidence="3" type="ORF">Mam01_09350</name>
</gene>
<evidence type="ECO:0008006" key="5">
    <source>
        <dbReference type="Google" id="ProtNLM"/>
    </source>
</evidence>